<dbReference type="Proteomes" id="UP000681340">
    <property type="component" value="Unassembled WGS sequence"/>
</dbReference>
<keyword evidence="1" id="KW-1133">Transmembrane helix</keyword>
<evidence type="ECO:0000313" key="2">
    <source>
        <dbReference type="EMBL" id="GIM78039.1"/>
    </source>
</evidence>
<keyword evidence="3" id="KW-1185">Reference proteome</keyword>
<protein>
    <submittedName>
        <fullName evidence="2">Uncharacterized protein</fullName>
    </submittedName>
</protein>
<sequence>MGLTFLEPLMANGPWAAVLVICAPIAAIVIMFLWALALVPRDKRVEAIEAMAGLIKAMRPGKKNQLP</sequence>
<proteinExistence type="predicted"/>
<dbReference type="EMBL" id="BOQL01000071">
    <property type="protein sequence ID" value="GIM78039.1"/>
    <property type="molecule type" value="Genomic_DNA"/>
</dbReference>
<dbReference type="AlphaFoldDB" id="A0A919VT93"/>
<comment type="caution">
    <text evidence="2">The sequence shown here is derived from an EMBL/GenBank/DDBJ whole genome shotgun (WGS) entry which is preliminary data.</text>
</comment>
<evidence type="ECO:0000256" key="1">
    <source>
        <dbReference type="SAM" id="Phobius"/>
    </source>
</evidence>
<keyword evidence="1" id="KW-0472">Membrane</keyword>
<evidence type="ECO:0000313" key="3">
    <source>
        <dbReference type="Proteomes" id="UP000681340"/>
    </source>
</evidence>
<name>A0A919VT93_9ACTN</name>
<keyword evidence="1" id="KW-0812">Transmembrane</keyword>
<organism evidence="2 3">
    <name type="scientific">Actinoplanes auranticolor</name>
    <dbReference type="NCBI Taxonomy" id="47988"/>
    <lineage>
        <taxon>Bacteria</taxon>
        <taxon>Bacillati</taxon>
        <taxon>Actinomycetota</taxon>
        <taxon>Actinomycetes</taxon>
        <taxon>Micromonosporales</taxon>
        <taxon>Micromonosporaceae</taxon>
        <taxon>Actinoplanes</taxon>
    </lineage>
</organism>
<reference evidence="2" key="1">
    <citation type="submission" date="2021-03" db="EMBL/GenBank/DDBJ databases">
        <title>Whole genome shotgun sequence of Actinoplanes auranticolor NBRC 12245.</title>
        <authorList>
            <person name="Komaki H."/>
            <person name="Tamura T."/>
        </authorList>
    </citation>
    <scope>NUCLEOTIDE SEQUENCE</scope>
    <source>
        <strain evidence="2">NBRC 12245</strain>
    </source>
</reference>
<accession>A0A919VT93</accession>
<feature type="transmembrane region" description="Helical" evidence="1">
    <location>
        <begin position="15"/>
        <end position="39"/>
    </location>
</feature>
<dbReference type="RefSeq" id="WP_212993706.1">
    <property type="nucleotide sequence ID" value="NZ_BAABEA010000021.1"/>
</dbReference>
<gene>
    <name evidence="2" type="ORF">Aau02nite_78940</name>
</gene>